<gene>
    <name evidence="8" type="primary">ORF163481</name>
    <name evidence="3" type="synonym">ORF163400</name>
    <name evidence="4" type="synonym">ORF163405</name>
    <name evidence="5" type="synonym">ORF163449</name>
    <name evidence="6" type="synonym">ORF163475</name>
    <name evidence="7" type="synonym">ORF163478</name>
</gene>
<accession>A0A0B7B531</accession>
<evidence type="ECO:0000256" key="2">
    <source>
        <dbReference type="SAM" id="Phobius"/>
    </source>
</evidence>
<organism evidence="8">
    <name type="scientific">Arion vulgaris</name>
    <dbReference type="NCBI Taxonomy" id="1028688"/>
    <lineage>
        <taxon>Eukaryota</taxon>
        <taxon>Metazoa</taxon>
        <taxon>Spiralia</taxon>
        <taxon>Lophotrochozoa</taxon>
        <taxon>Mollusca</taxon>
        <taxon>Gastropoda</taxon>
        <taxon>Heterobranchia</taxon>
        <taxon>Euthyneura</taxon>
        <taxon>Panpulmonata</taxon>
        <taxon>Eupulmonata</taxon>
        <taxon>Stylommatophora</taxon>
        <taxon>Helicina</taxon>
        <taxon>Arionoidea</taxon>
        <taxon>Arionidae</taxon>
        <taxon>Arion</taxon>
    </lineage>
</organism>
<dbReference type="PANTHER" id="PTHR31475:SF5">
    <property type="entry name" value="UPF0462 PROTEIN C4ORF33 HOMOLOG"/>
    <property type="match status" value="1"/>
</dbReference>
<evidence type="ECO:0000256" key="1">
    <source>
        <dbReference type="ARBA" id="ARBA00038085"/>
    </source>
</evidence>
<dbReference type="EMBL" id="HACG01041268">
    <property type="protein sequence ID" value="CEK88133.1"/>
    <property type="molecule type" value="Transcribed_RNA"/>
</dbReference>
<dbReference type="EMBL" id="HACG01041272">
    <property type="protein sequence ID" value="CEK88137.1"/>
    <property type="molecule type" value="Transcribed_RNA"/>
</dbReference>
<keyword evidence="2" id="KW-0472">Membrane</keyword>
<dbReference type="Gene3D" id="2.60.40.1190">
    <property type="match status" value="1"/>
</dbReference>
<dbReference type="PANTHER" id="PTHR31475">
    <property type="entry name" value="UPF0462 PROTEIN"/>
    <property type="match status" value="1"/>
</dbReference>
<protein>
    <submittedName>
        <fullName evidence="8">Uncharacterized protein</fullName>
    </submittedName>
</protein>
<evidence type="ECO:0000313" key="4">
    <source>
        <dbReference type="EMBL" id="CEK88133.1"/>
    </source>
</evidence>
<evidence type="ECO:0000313" key="6">
    <source>
        <dbReference type="EMBL" id="CEK88141.1"/>
    </source>
</evidence>
<evidence type="ECO:0000313" key="5">
    <source>
        <dbReference type="EMBL" id="CEK88137.1"/>
    </source>
</evidence>
<evidence type="ECO:0000313" key="8">
    <source>
        <dbReference type="EMBL" id="CEK88143.1"/>
    </source>
</evidence>
<keyword evidence="2" id="KW-1133">Transmembrane helix</keyword>
<proteinExistence type="inferred from homology"/>
<keyword evidence="2" id="KW-0812">Transmembrane</keyword>
<reference evidence="8" key="1">
    <citation type="submission" date="2014-12" db="EMBL/GenBank/DDBJ databases">
        <title>Insight into the proteome of Arion vulgaris.</title>
        <authorList>
            <person name="Aradska J."/>
            <person name="Bulat T."/>
            <person name="Smidak R."/>
            <person name="Sarate P."/>
            <person name="Gangsoo J."/>
            <person name="Sialana F."/>
            <person name="Bilban M."/>
            <person name="Lubec G."/>
        </authorList>
    </citation>
    <scope>NUCLEOTIDE SEQUENCE</scope>
    <source>
        <tissue evidence="8">Skin</tissue>
    </source>
</reference>
<dbReference type="EMBL" id="HACG01041276">
    <property type="protein sequence ID" value="CEK88141.1"/>
    <property type="molecule type" value="Transcribed_RNA"/>
</dbReference>
<evidence type="ECO:0000313" key="3">
    <source>
        <dbReference type="EMBL" id="CEK88131.1"/>
    </source>
</evidence>
<evidence type="ECO:0000313" key="7">
    <source>
        <dbReference type="EMBL" id="CEK88142.1"/>
    </source>
</evidence>
<dbReference type="EMBL" id="HACG01041266">
    <property type="protein sequence ID" value="CEK88131.1"/>
    <property type="molecule type" value="Transcribed_RNA"/>
</dbReference>
<feature type="transmembrane region" description="Helical" evidence="2">
    <location>
        <begin position="15"/>
        <end position="36"/>
    </location>
</feature>
<dbReference type="EMBL" id="HACG01041278">
    <property type="protein sequence ID" value="CEK88143.1"/>
    <property type="molecule type" value="Transcribed_RNA"/>
</dbReference>
<sequence length="250" mass="28528">MSLIKTQCRGSIPRYIRVLFVLTGILFIILLIHKYLSGLPVCRLSGPRQWTDKSVRNFAIRTTWNGDCVKHEPVKISLAPSSDGGLLIKVLAPFFNSPAKPNGPAGQPFPGLWDYEVIEAFFLNDKDQYLEVEFCPYGQHLLLMLNGQRKMVKDQLPLTTFNATIGGDRWAGEAILPRSYFPPNVTRFNAYAIHGEGSDRVYESLYPVPWSQSEPDFHLLGYFQQIDMTQILNNYDSKHVSEEWRPFVTN</sequence>
<dbReference type="EMBL" id="HACG01041277">
    <property type="protein sequence ID" value="CEK88142.1"/>
    <property type="molecule type" value="Transcribed_RNA"/>
</dbReference>
<comment type="similarity">
    <text evidence="1">Belongs to the UPF0462 family.</text>
</comment>
<name>A0A0B7B531_9EUPU</name>
<dbReference type="AlphaFoldDB" id="A0A0B7B531"/>